<gene>
    <name evidence="1" type="ORF">EXIGLDRAFT_436845</name>
</gene>
<sequence>MTRDGISVPSVAAIDNAACVELLRGVRKRGRVKPNGVVGAISRSSTAFRQGKSSSSSVGSGDELVQDPVSAFGTHCSFVTSPLLNQHDAKMPGSCAYDARNFVERDADVLDPALVSDSCAVAVRGCGWQRQRVPELDPNKVYSVQTQLNTVMSELLGTLDAYVESRVYSVFGLTTLVRRTHSTSELA</sequence>
<name>A0A165B8A5_EXIGL</name>
<keyword evidence="2" id="KW-1185">Reference proteome</keyword>
<dbReference type="OrthoDB" id="370884at2759"/>
<accession>A0A165B8A5</accession>
<organism evidence="1 2">
    <name type="scientific">Exidia glandulosa HHB12029</name>
    <dbReference type="NCBI Taxonomy" id="1314781"/>
    <lineage>
        <taxon>Eukaryota</taxon>
        <taxon>Fungi</taxon>
        <taxon>Dikarya</taxon>
        <taxon>Basidiomycota</taxon>
        <taxon>Agaricomycotina</taxon>
        <taxon>Agaricomycetes</taxon>
        <taxon>Auriculariales</taxon>
        <taxon>Exidiaceae</taxon>
        <taxon>Exidia</taxon>
    </lineage>
</organism>
<protein>
    <submittedName>
        <fullName evidence="1">Uncharacterized protein</fullName>
    </submittedName>
</protein>
<dbReference type="EMBL" id="KV426527">
    <property type="protein sequence ID" value="KZV80048.1"/>
    <property type="molecule type" value="Genomic_DNA"/>
</dbReference>
<dbReference type="InParanoid" id="A0A165B8A5"/>
<dbReference type="Proteomes" id="UP000077266">
    <property type="component" value="Unassembled WGS sequence"/>
</dbReference>
<dbReference type="STRING" id="1314781.A0A165B8A5"/>
<evidence type="ECO:0000313" key="2">
    <source>
        <dbReference type="Proteomes" id="UP000077266"/>
    </source>
</evidence>
<proteinExistence type="predicted"/>
<reference evidence="1 2" key="1">
    <citation type="journal article" date="2016" name="Mol. Biol. Evol.">
        <title>Comparative Genomics of Early-Diverging Mushroom-Forming Fungi Provides Insights into the Origins of Lignocellulose Decay Capabilities.</title>
        <authorList>
            <person name="Nagy L.G."/>
            <person name="Riley R."/>
            <person name="Tritt A."/>
            <person name="Adam C."/>
            <person name="Daum C."/>
            <person name="Floudas D."/>
            <person name="Sun H."/>
            <person name="Yadav J.S."/>
            <person name="Pangilinan J."/>
            <person name="Larsson K.H."/>
            <person name="Matsuura K."/>
            <person name="Barry K."/>
            <person name="Labutti K."/>
            <person name="Kuo R."/>
            <person name="Ohm R.A."/>
            <person name="Bhattacharya S.S."/>
            <person name="Shirouzu T."/>
            <person name="Yoshinaga Y."/>
            <person name="Martin F.M."/>
            <person name="Grigoriev I.V."/>
            <person name="Hibbett D.S."/>
        </authorList>
    </citation>
    <scope>NUCLEOTIDE SEQUENCE [LARGE SCALE GENOMIC DNA]</scope>
    <source>
        <strain evidence="1 2">HHB12029</strain>
    </source>
</reference>
<evidence type="ECO:0000313" key="1">
    <source>
        <dbReference type="EMBL" id="KZV80048.1"/>
    </source>
</evidence>
<dbReference type="AlphaFoldDB" id="A0A165B8A5"/>